<reference evidence="8 9" key="1">
    <citation type="submission" date="2017-12" db="EMBL/GenBank/DDBJ databases">
        <title>Comparative genomics of Botrytis spp.</title>
        <authorList>
            <person name="Valero-Jimenez C.A."/>
            <person name="Tapia P."/>
            <person name="Veloso J."/>
            <person name="Silva-Moreno E."/>
            <person name="Staats M."/>
            <person name="Valdes J.H."/>
            <person name="Van Kan J.A.L."/>
        </authorList>
    </citation>
    <scope>NUCLEOTIDE SEQUENCE [LARGE SCALE GENOMIC DNA]</scope>
    <source>
        <strain evidence="8 9">MUCL435</strain>
    </source>
</reference>
<evidence type="ECO:0000256" key="5">
    <source>
        <dbReference type="HAMAP-Rule" id="MF_03188"/>
    </source>
</evidence>
<evidence type="ECO:0000313" key="9">
    <source>
        <dbReference type="Proteomes" id="UP000308671"/>
    </source>
</evidence>
<dbReference type="GO" id="GO:0016279">
    <property type="term" value="F:protein-lysine N-methyltransferase activity"/>
    <property type="evidence" value="ECO:0007669"/>
    <property type="project" value="UniProtKB-UniRule"/>
</dbReference>
<dbReference type="GO" id="GO:0016192">
    <property type="term" value="P:vesicle-mediated transport"/>
    <property type="evidence" value="ECO:0007669"/>
    <property type="project" value="UniProtKB-UniRule"/>
</dbReference>
<dbReference type="InterPro" id="IPR026635">
    <property type="entry name" value="Efm4/METTL10"/>
</dbReference>
<evidence type="ECO:0000259" key="7">
    <source>
        <dbReference type="Pfam" id="PF13847"/>
    </source>
</evidence>
<keyword evidence="5" id="KW-0813">Transport</keyword>
<dbReference type="HAMAP" id="MF_03188">
    <property type="entry name" value="Methyltr_EFM4"/>
    <property type="match status" value="1"/>
</dbReference>
<comment type="subcellular location">
    <subcellularLocation>
        <location evidence="5">Cytoplasm</location>
    </subcellularLocation>
</comment>
<dbReference type="AlphaFoldDB" id="A0A4S8RLY1"/>
<evidence type="ECO:0000256" key="6">
    <source>
        <dbReference type="SAM" id="MobiDB-lite"/>
    </source>
</evidence>
<dbReference type="InterPro" id="IPR029063">
    <property type="entry name" value="SAM-dependent_MTases_sf"/>
</dbReference>
<dbReference type="EC" id="2.1.1.-" evidence="5"/>
<evidence type="ECO:0000313" key="8">
    <source>
        <dbReference type="EMBL" id="THV55909.1"/>
    </source>
</evidence>
<sequence length="328" mass="37219">MTSEASKPSHLDPSALGTKEYWDNLYNREISNHELDATDVGTIWFDDSSAEDKVVDFLNGEIFEKDLLGLGKGRRRKDFGLLDLGTGNGHFLVRLREGEEDSDEDEAEEETEERRENEAPGKKWVGRMMGVDYSERSIEFAKRIAKDKLEEGEEEGTEKGNEIEFITWDIMKENPSPKVLNGEQAKGWDIVLDKGTFDAISLSEEIDANGKRIFEGYKEKVLALVRTGGVAVVTSCNWTEEELIEWFVGKGEGEQGERFEVLRKIEYRSFSFGGVKGQTKVASRATARGVWFEKYNLGGAIGFLQLPSKSDGVEYYKNEHWRPRLDVF</sequence>
<evidence type="ECO:0000256" key="2">
    <source>
        <dbReference type="ARBA" id="ARBA00022603"/>
    </source>
</evidence>
<dbReference type="Pfam" id="PF13847">
    <property type="entry name" value="Methyltransf_31"/>
    <property type="match status" value="1"/>
</dbReference>
<name>A0A4S8RLY1_9HELO</name>
<dbReference type="PANTHER" id="PTHR12843:SF5">
    <property type="entry name" value="EEF1A LYSINE METHYLTRANSFERASE 2"/>
    <property type="match status" value="1"/>
</dbReference>
<feature type="domain" description="Methyltransferase" evidence="7">
    <location>
        <begin position="81"/>
        <end position="245"/>
    </location>
</feature>
<dbReference type="OrthoDB" id="10069295at2759"/>
<feature type="compositionally biased region" description="Acidic residues" evidence="6">
    <location>
        <begin position="98"/>
        <end position="111"/>
    </location>
</feature>
<comment type="similarity">
    <text evidence="5">Belongs to the class I-like SAM-binding methyltransferase superfamily. EFM4 family.</text>
</comment>
<keyword evidence="3 5" id="KW-0808">Transferase</keyword>
<protein>
    <recommendedName>
        <fullName evidence="5">Protein-lysine N-methyltransferase EFM4</fullName>
        <ecNumber evidence="5">2.1.1.-</ecNumber>
    </recommendedName>
    <alternativeName>
        <fullName evidence="5">Elongation factor methyltransferase 4</fullName>
    </alternativeName>
</protein>
<proteinExistence type="inferred from homology"/>
<dbReference type="GO" id="GO:0005737">
    <property type="term" value="C:cytoplasm"/>
    <property type="evidence" value="ECO:0007669"/>
    <property type="project" value="UniProtKB-SubCell"/>
</dbReference>
<evidence type="ECO:0000256" key="1">
    <source>
        <dbReference type="ARBA" id="ARBA00022490"/>
    </source>
</evidence>
<dbReference type="GO" id="GO:0032259">
    <property type="term" value="P:methylation"/>
    <property type="evidence" value="ECO:0007669"/>
    <property type="project" value="UniProtKB-KW"/>
</dbReference>
<keyword evidence="1 5" id="KW-0963">Cytoplasm</keyword>
<dbReference type="InterPro" id="IPR025714">
    <property type="entry name" value="Methyltranfer_dom"/>
</dbReference>
<keyword evidence="9" id="KW-1185">Reference proteome</keyword>
<gene>
    <name evidence="5" type="primary">EFM4</name>
    <name evidence="8" type="ORF">BGAL_0002g00640</name>
</gene>
<dbReference type="SUPFAM" id="SSF53335">
    <property type="entry name" value="S-adenosyl-L-methionine-dependent methyltransferases"/>
    <property type="match status" value="1"/>
</dbReference>
<comment type="caution">
    <text evidence="8">The sequence shown here is derived from an EMBL/GenBank/DDBJ whole genome shotgun (WGS) entry which is preliminary data.</text>
</comment>
<keyword evidence="4 5" id="KW-0949">S-adenosyl-L-methionine</keyword>
<evidence type="ECO:0000256" key="4">
    <source>
        <dbReference type="ARBA" id="ARBA00022691"/>
    </source>
</evidence>
<comment type="function">
    <text evidence="5">S-adenosyl-L-methionine-dependent protein-lysine N-methyltransferase that mono- and dimethylates elongation factor 1-alpha at 'Lys-316'. May play a role in intracellular transport.</text>
</comment>
<feature type="region of interest" description="Disordered" evidence="6">
    <location>
        <begin position="95"/>
        <end position="120"/>
    </location>
</feature>
<evidence type="ECO:0000256" key="3">
    <source>
        <dbReference type="ARBA" id="ARBA00022679"/>
    </source>
</evidence>
<dbReference type="Gene3D" id="3.40.50.150">
    <property type="entry name" value="Vaccinia Virus protein VP39"/>
    <property type="match status" value="1"/>
</dbReference>
<dbReference type="EMBL" id="PQXL01000002">
    <property type="protein sequence ID" value="THV55909.1"/>
    <property type="molecule type" value="Genomic_DNA"/>
</dbReference>
<accession>A0A4S8RLY1</accession>
<dbReference type="PANTHER" id="PTHR12843">
    <property type="entry name" value="PROTEIN-LYSINE N-METHYLTRANSFERASE METTL10"/>
    <property type="match status" value="1"/>
</dbReference>
<keyword evidence="2 5" id="KW-0489">Methyltransferase</keyword>
<dbReference type="Proteomes" id="UP000308671">
    <property type="component" value="Unassembled WGS sequence"/>
</dbReference>
<organism evidence="8 9">
    <name type="scientific">Botrytis galanthina</name>
    <dbReference type="NCBI Taxonomy" id="278940"/>
    <lineage>
        <taxon>Eukaryota</taxon>
        <taxon>Fungi</taxon>
        <taxon>Dikarya</taxon>
        <taxon>Ascomycota</taxon>
        <taxon>Pezizomycotina</taxon>
        <taxon>Leotiomycetes</taxon>
        <taxon>Helotiales</taxon>
        <taxon>Sclerotiniaceae</taxon>
        <taxon>Botrytis</taxon>
    </lineage>
</organism>